<dbReference type="EC" id="3.2.1.17" evidence="4"/>
<accession>A0ABY1VQ52</accession>
<dbReference type="Proteomes" id="UP000250006">
    <property type="component" value="Unassembled WGS sequence"/>
</dbReference>
<evidence type="ECO:0000256" key="2">
    <source>
        <dbReference type="ARBA" id="ARBA00022801"/>
    </source>
</evidence>
<keyword evidence="5" id="KW-1185">Reference proteome</keyword>
<evidence type="ECO:0000313" key="4">
    <source>
        <dbReference type="EMBL" id="SPT53807.1"/>
    </source>
</evidence>
<dbReference type="PANTHER" id="PTHR34135">
    <property type="entry name" value="LYSOZYME"/>
    <property type="match status" value="1"/>
</dbReference>
<evidence type="ECO:0000313" key="5">
    <source>
        <dbReference type="Proteomes" id="UP000250006"/>
    </source>
</evidence>
<dbReference type="RefSeq" id="WP_111836746.1">
    <property type="nucleotide sequence ID" value="NZ_UAPQ01000008.1"/>
</dbReference>
<dbReference type="GO" id="GO:0003796">
    <property type="term" value="F:lysozyme activity"/>
    <property type="evidence" value="ECO:0007669"/>
    <property type="project" value="UniProtKB-EC"/>
</dbReference>
<dbReference type="EMBL" id="UAPQ01000008">
    <property type="protein sequence ID" value="SPT53807.1"/>
    <property type="molecule type" value="Genomic_DNA"/>
</dbReference>
<proteinExistence type="inferred from homology"/>
<dbReference type="Gene3D" id="3.20.20.80">
    <property type="entry name" value="Glycosidases"/>
    <property type="match status" value="1"/>
</dbReference>
<dbReference type="PANTHER" id="PTHR34135:SF2">
    <property type="entry name" value="LYSOZYME"/>
    <property type="match status" value="1"/>
</dbReference>
<keyword evidence="2 4" id="KW-0378">Hydrolase</keyword>
<dbReference type="PROSITE" id="PS51904">
    <property type="entry name" value="GLYCOSYL_HYDROL_F25_2"/>
    <property type="match status" value="1"/>
</dbReference>
<comment type="similarity">
    <text evidence="1">Belongs to the glycosyl hydrolase 25 family.</text>
</comment>
<dbReference type="InterPro" id="IPR018077">
    <property type="entry name" value="Glyco_hydro_fam25_subgr"/>
</dbReference>
<dbReference type="SMART" id="SM00641">
    <property type="entry name" value="Glyco_25"/>
    <property type="match status" value="1"/>
</dbReference>
<dbReference type="Pfam" id="PF01183">
    <property type="entry name" value="Glyco_hydro_25"/>
    <property type="match status" value="1"/>
</dbReference>
<evidence type="ECO:0000256" key="1">
    <source>
        <dbReference type="ARBA" id="ARBA00010646"/>
    </source>
</evidence>
<name>A0ABY1VQ52_9ACTO</name>
<keyword evidence="3 4" id="KW-0326">Glycosidase</keyword>
<evidence type="ECO:0000256" key="3">
    <source>
        <dbReference type="ARBA" id="ARBA00023295"/>
    </source>
</evidence>
<sequence>MLRIVDVSSWQKGINLSALDCDGAVVKATQGTSYVNPDCVRAVEQCLAAGKATGVYHYISGITSPEVEADFFIDQIQGWSGRVVLALDWEQHENYAWGNADWLWRMARRTIERTGIKPIIYASASVFPWNTCTELDLGAWVAQYADMSPRGWESRPWRNFSGKAVMHQYTSNGRINGWSGGLDLNVFFGDRSAWNAYTGATTMPSAPSAPGGKALVVDGWFGPATVTRFQEVLGTTVDGVISGQSTADRAHLINIGEAAWNFSEKGGSEAVRELQRRLGVPADGFLGAQTIRAWQARLGVPEDGFLGPLTVMALQRALNEGRPL</sequence>
<comment type="caution">
    <text evidence="4">The sequence shown here is derived from an EMBL/GenBank/DDBJ whole genome shotgun (WGS) entry which is preliminary data.</text>
</comment>
<dbReference type="InterPro" id="IPR036365">
    <property type="entry name" value="PGBD-like_sf"/>
</dbReference>
<reference evidence="4 5" key="1">
    <citation type="submission" date="2018-06" db="EMBL/GenBank/DDBJ databases">
        <authorList>
            <consortium name="Pathogen Informatics"/>
            <person name="Doyle S."/>
        </authorList>
    </citation>
    <scope>NUCLEOTIDE SEQUENCE [LARGE SCALE GENOMIC DNA]</scope>
    <source>
        <strain evidence="4 5">NCTC11535</strain>
    </source>
</reference>
<dbReference type="InterPro" id="IPR017853">
    <property type="entry name" value="GH"/>
</dbReference>
<dbReference type="SUPFAM" id="SSF51445">
    <property type="entry name" value="(Trans)glycosidases"/>
    <property type="match status" value="1"/>
</dbReference>
<dbReference type="SUPFAM" id="SSF47090">
    <property type="entry name" value="PGBD-like"/>
    <property type="match status" value="1"/>
</dbReference>
<protein>
    <submittedName>
        <fullName evidence="4">Autolytic lysozyme</fullName>
        <ecNumber evidence="4">3.2.1.17</ecNumber>
    </submittedName>
</protein>
<gene>
    <name evidence="4" type="primary">lyc</name>
    <name evidence="4" type="ORF">NCTC11535_01491</name>
</gene>
<organism evidence="4 5">
    <name type="scientific">Actinomyces bovis</name>
    <dbReference type="NCBI Taxonomy" id="1658"/>
    <lineage>
        <taxon>Bacteria</taxon>
        <taxon>Bacillati</taxon>
        <taxon>Actinomycetota</taxon>
        <taxon>Actinomycetes</taxon>
        <taxon>Actinomycetales</taxon>
        <taxon>Actinomycetaceae</taxon>
        <taxon>Actinomyces</taxon>
    </lineage>
</organism>
<dbReference type="InterPro" id="IPR002053">
    <property type="entry name" value="Glyco_hydro_25"/>
</dbReference>